<dbReference type="AlphaFoldDB" id="H1DFU0"/>
<sequence>MGFLCVGLCFNYFISLKYSGGNNSWFIFDIQLFAGIFLSLTGRKIHSGNNIFETCISPFSLALGCFLV</sequence>
<dbReference type="HOGENOM" id="CLU_2789831_0_0_10"/>
<keyword evidence="2" id="KW-1185">Reference proteome</keyword>
<comment type="caution">
    <text evidence="1">The sequence shown here is derived from an EMBL/GenBank/DDBJ whole genome shotgun (WGS) entry which is preliminary data.</text>
</comment>
<proteinExistence type="predicted"/>
<accession>H1DFU0</accession>
<evidence type="ECO:0000313" key="2">
    <source>
        <dbReference type="Proteomes" id="UP000004892"/>
    </source>
</evidence>
<protein>
    <submittedName>
        <fullName evidence="1">Uncharacterized protein</fullName>
    </submittedName>
</protein>
<gene>
    <name evidence="1" type="ORF">HMPREF9449_01126</name>
</gene>
<dbReference type="Proteomes" id="UP000004892">
    <property type="component" value="Unassembled WGS sequence"/>
</dbReference>
<dbReference type="EMBL" id="ADMC01000017">
    <property type="protein sequence ID" value="EHP48763.1"/>
    <property type="molecule type" value="Genomic_DNA"/>
</dbReference>
<evidence type="ECO:0000313" key="1">
    <source>
        <dbReference type="EMBL" id="EHP48763.1"/>
    </source>
</evidence>
<organism evidence="1 2">
    <name type="scientific">Odoribacter laneus YIT 12061</name>
    <dbReference type="NCBI Taxonomy" id="742817"/>
    <lineage>
        <taxon>Bacteria</taxon>
        <taxon>Pseudomonadati</taxon>
        <taxon>Bacteroidota</taxon>
        <taxon>Bacteroidia</taxon>
        <taxon>Bacteroidales</taxon>
        <taxon>Odoribacteraceae</taxon>
        <taxon>Odoribacter</taxon>
    </lineage>
</organism>
<name>H1DFU0_9BACT</name>
<reference evidence="1 2" key="1">
    <citation type="submission" date="2012-01" db="EMBL/GenBank/DDBJ databases">
        <title>The Genome Sequence of Odoribacter laneus YIT 12061.</title>
        <authorList>
            <consortium name="The Broad Institute Genome Sequencing Platform"/>
            <person name="Earl A."/>
            <person name="Ward D."/>
            <person name="Feldgarden M."/>
            <person name="Gevers D."/>
            <person name="Morotomi M."/>
            <person name="Young S.K."/>
            <person name="Zeng Q."/>
            <person name="Gargeya S."/>
            <person name="Fitzgerald M."/>
            <person name="Haas B."/>
            <person name="Abouelleil A."/>
            <person name="Alvarado L."/>
            <person name="Arachchi H.M."/>
            <person name="Berlin A."/>
            <person name="Chapman S.B."/>
            <person name="Gearin G."/>
            <person name="Goldberg J."/>
            <person name="Griggs A."/>
            <person name="Gujja S."/>
            <person name="Hansen M."/>
            <person name="Heiman D."/>
            <person name="Howarth C."/>
            <person name="Larimer J."/>
            <person name="Lui A."/>
            <person name="MacDonald P.J.P."/>
            <person name="McCowen C."/>
            <person name="Montmayeur A."/>
            <person name="Murphy C."/>
            <person name="Neiman D."/>
            <person name="Pearson M."/>
            <person name="Priest M."/>
            <person name="Roberts A."/>
            <person name="Saif S."/>
            <person name="Shea T."/>
            <person name="Sisk P."/>
            <person name="Stolte C."/>
            <person name="Sykes S."/>
            <person name="Wortman J."/>
            <person name="Nusbaum C."/>
            <person name="Birren B."/>
        </authorList>
    </citation>
    <scope>NUCLEOTIDE SEQUENCE [LARGE SCALE GENOMIC DNA]</scope>
    <source>
        <strain evidence="1 2">YIT 12061</strain>
    </source>
</reference>
<dbReference type="STRING" id="742817.HMPREF9449_01126"/>